<evidence type="ECO:0000313" key="3">
    <source>
        <dbReference type="EMBL" id="VFJ64335.1"/>
    </source>
</evidence>
<dbReference type="EMBL" id="CAADEZ010000354">
    <property type="protein sequence ID" value="VFJ64335.1"/>
    <property type="molecule type" value="Genomic_DNA"/>
</dbReference>
<gene>
    <name evidence="3" type="ORF">BECKFM1743A_GA0114220_103542</name>
    <name evidence="4" type="ORF">BECKFM1743B_GA0114221_103562</name>
    <name evidence="2" type="ORF">BECKFM1743C_GA0114222_103562</name>
</gene>
<reference evidence="2" key="1">
    <citation type="submission" date="2019-02" db="EMBL/GenBank/DDBJ databases">
        <authorList>
            <person name="Gruber-Vodicka R. H."/>
            <person name="Seah K. B. B."/>
        </authorList>
    </citation>
    <scope>NUCLEOTIDE SEQUENCE</scope>
    <source>
        <strain evidence="3">BECK_BZ163</strain>
        <strain evidence="4">BECK_BZ164</strain>
        <strain evidence="2">BECK_BZ165</strain>
    </source>
</reference>
<feature type="region of interest" description="Disordered" evidence="1">
    <location>
        <begin position="1"/>
        <end position="27"/>
    </location>
</feature>
<accession>A0A450TAV6</accession>
<organism evidence="2">
    <name type="scientific">Candidatus Kentrum sp. FM</name>
    <dbReference type="NCBI Taxonomy" id="2126340"/>
    <lineage>
        <taxon>Bacteria</taxon>
        <taxon>Pseudomonadati</taxon>
        <taxon>Pseudomonadota</taxon>
        <taxon>Gammaproteobacteria</taxon>
        <taxon>Candidatus Kentrum</taxon>
    </lineage>
</organism>
<evidence type="ECO:0000313" key="4">
    <source>
        <dbReference type="EMBL" id="VFK15121.1"/>
    </source>
</evidence>
<dbReference type="EMBL" id="CAADFL010000356">
    <property type="protein sequence ID" value="VFK15121.1"/>
    <property type="molecule type" value="Genomic_DNA"/>
</dbReference>
<dbReference type="AlphaFoldDB" id="A0A450TAV6"/>
<evidence type="ECO:0000256" key="1">
    <source>
        <dbReference type="SAM" id="MobiDB-lite"/>
    </source>
</evidence>
<proteinExistence type="predicted"/>
<sequence>MRCFPVPTRPAWEPIDGTPAPPPASKRRSILPMAEKDIIGKQTIRPLAVDIAVYLPELPID</sequence>
<evidence type="ECO:0000313" key="2">
    <source>
        <dbReference type="EMBL" id="VFJ63870.1"/>
    </source>
</evidence>
<name>A0A450TAV6_9GAMM</name>
<protein>
    <submittedName>
        <fullName evidence="2">Uncharacterized protein</fullName>
    </submittedName>
</protein>
<dbReference type="EMBL" id="CAADFA010000356">
    <property type="protein sequence ID" value="VFJ63870.1"/>
    <property type="molecule type" value="Genomic_DNA"/>
</dbReference>